<comment type="caution">
    <text evidence="5">The sequence shown here is derived from an EMBL/GenBank/DDBJ whole genome shotgun (WGS) entry which is preliminary data.</text>
</comment>
<name>A0A851GCU5_9BACT</name>
<proteinExistence type="inferred from homology"/>
<protein>
    <recommendedName>
        <fullName evidence="4">HTH-type transcriptional regulator</fullName>
    </recommendedName>
</protein>
<dbReference type="PANTHER" id="PTHR38465">
    <property type="entry name" value="HTH-TYPE TRANSCRIPTIONAL REGULATOR MJ1563-RELATED"/>
    <property type="match status" value="1"/>
</dbReference>
<dbReference type="Proteomes" id="UP000557872">
    <property type="component" value="Unassembled WGS sequence"/>
</dbReference>
<dbReference type="InterPro" id="IPR052362">
    <property type="entry name" value="HTH-GbsR_regulator"/>
</dbReference>
<dbReference type="GO" id="GO:0003677">
    <property type="term" value="F:DNA binding"/>
    <property type="evidence" value="ECO:0007669"/>
    <property type="project" value="UniProtKB-UniRule"/>
</dbReference>
<dbReference type="RefSeq" id="WP_178932078.1">
    <property type="nucleotide sequence ID" value="NZ_JACBAZ010000002.1"/>
</dbReference>
<evidence type="ECO:0000256" key="4">
    <source>
        <dbReference type="PIRNR" id="PIRNR006707"/>
    </source>
</evidence>
<sequence>MSTQDCPPPDTLSIDTRLISFFQDGVKMLGLPKSVGEIYGVLYCARQPMTMFDIIDRIGISKGSTSQGLRMLRTLGAVREVSTPDDRKTYYEADVELKKIVGGFLREEIRPHLKSGKEKLKTLEMEVEAIDDPELREFYDERVVRLERWSKKANLVLPLLQKFLGK</sequence>
<dbReference type="PIRSF" id="PIRSF006707">
    <property type="entry name" value="MJ1563"/>
    <property type="match status" value="1"/>
</dbReference>
<accession>A0A851GCU5</accession>
<dbReference type="Gene3D" id="1.10.10.10">
    <property type="entry name" value="Winged helix-like DNA-binding domain superfamily/Winged helix DNA-binding domain"/>
    <property type="match status" value="1"/>
</dbReference>
<keyword evidence="3 4" id="KW-0804">Transcription</keyword>
<evidence type="ECO:0000313" key="5">
    <source>
        <dbReference type="EMBL" id="NWK55568.1"/>
    </source>
</evidence>
<dbReference type="SUPFAM" id="SSF46785">
    <property type="entry name" value="Winged helix' DNA-binding domain"/>
    <property type="match status" value="1"/>
</dbReference>
<evidence type="ECO:0000313" key="6">
    <source>
        <dbReference type="Proteomes" id="UP000557872"/>
    </source>
</evidence>
<reference evidence="5 6" key="1">
    <citation type="submission" date="2020-07" db="EMBL/GenBank/DDBJ databases">
        <title>Roseicoccus Jingziensis gen. nov., sp. nov., isolated from coastal seawater.</title>
        <authorList>
            <person name="Feng X."/>
        </authorList>
    </citation>
    <scope>NUCLEOTIDE SEQUENCE [LARGE SCALE GENOMIC DNA]</scope>
    <source>
        <strain evidence="5 6">N1E253</strain>
    </source>
</reference>
<dbReference type="InterPro" id="IPR036390">
    <property type="entry name" value="WH_DNA-bd_sf"/>
</dbReference>
<dbReference type="AlphaFoldDB" id="A0A851GCU5"/>
<dbReference type="PANTHER" id="PTHR38465:SF1">
    <property type="entry name" value="HTH-TYPE TRANSCRIPTIONAL REGULATOR MJ1563-RELATED"/>
    <property type="match status" value="1"/>
</dbReference>
<evidence type="ECO:0000256" key="1">
    <source>
        <dbReference type="ARBA" id="ARBA00023015"/>
    </source>
</evidence>
<keyword evidence="1 4" id="KW-0805">Transcription regulation</keyword>
<organism evidence="5 6">
    <name type="scientific">Oceaniferula marina</name>
    <dbReference type="NCBI Taxonomy" id="2748318"/>
    <lineage>
        <taxon>Bacteria</taxon>
        <taxon>Pseudomonadati</taxon>
        <taxon>Verrucomicrobiota</taxon>
        <taxon>Verrucomicrobiia</taxon>
        <taxon>Verrucomicrobiales</taxon>
        <taxon>Verrucomicrobiaceae</taxon>
        <taxon>Oceaniferula</taxon>
    </lineage>
</organism>
<dbReference type="InterPro" id="IPR036388">
    <property type="entry name" value="WH-like_DNA-bd_sf"/>
</dbReference>
<evidence type="ECO:0000256" key="2">
    <source>
        <dbReference type="ARBA" id="ARBA00023125"/>
    </source>
</evidence>
<keyword evidence="2 4" id="KW-0238">DNA-binding</keyword>
<evidence type="ECO:0000256" key="3">
    <source>
        <dbReference type="ARBA" id="ARBA00023163"/>
    </source>
</evidence>
<dbReference type="EMBL" id="JACBAZ010000002">
    <property type="protein sequence ID" value="NWK55568.1"/>
    <property type="molecule type" value="Genomic_DNA"/>
</dbReference>
<dbReference type="InterPro" id="IPR026282">
    <property type="entry name" value="MJ1563"/>
</dbReference>
<keyword evidence="6" id="KW-1185">Reference proteome</keyword>
<comment type="similarity">
    <text evidence="4">Belongs to the GbsR family.</text>
</comment>
<gene>
    <name evidence="5" type="ORF">HW115_08090</name>
</gene>